<keyword evidence="3" id="KW-1185">Reference proteome</keyword>
<evidence type="ECO:0000256" key="1">
    <source>
        <dbReference type="SAM" id="MobiDB-lite"/>
    </source>
</evidence>
<reference evidence="4" key="2">
    <citation type="submission" date="2025-08" db="UniProtKB">
        <authorList>
            <consortium name="RefSeq"/>
        </authorList>
    </citation>
    <scope>IDENTIFICATION</scope>
    <source>
        <tissue evidence="4">Whole body</tissue>
    </source>
</reference>
<dbReference type="RefSeq" id="XP_064073936.1">
    <property type="nucleotide sequence ID" value="XM_064217866.1"/>
</dbReference>
<dbReference type="Proteomes" id="UP001652626">
    <property type="component" value="Chromosome 3"/>
</dbReference>
<keyword evidence="2" id="KW-0732">Signal</keyword>
<feature type="region of interest" description="Disordered" evidence="1">
    <location>
        <begin position="37"/>
        <end position="61"/>
    </location>
</feature>
<gene>
    <name evidence="4" type="primary">LOC113397510</name>
</gene>
<protein>
    <submittedName>
        <fullName evidence="4">Uncharacterized protein LOC113397510 isoform X1</fullName>
    </submittedName>
</protein>
<feature type="compositionally biased region" description="Low complexity" evidence="1">
    <location>
        <begin position="107"/>
        <end position="117"/>
    </location>
</feature>
<evidence type="ECO:0000313" key="4">
    <source>
        <dbReference type="RefSeq" id="XP_064073936.1"/>
    </source>
</evidence>
<name>A0ABM4ARL2_VANTA</name>
<sequence>MKIFVLLVFIAVLSDQICAYPAADDAAIKDAVKDASTAAPDVVKDKNPVKGHSPSVPGLDNLSKMSNIFNPADMMSKGKDLMDTLMKPISSPLNGVVSMLKPHDPPSSDAVSKSASKAESKNPAISLGSTLFGSFFG</sequence>
<proteinExistence type="predicted"/>
<evidence type="ECO:0000313" key="3">
    <source>
        <dbReference type="Proteomes" id="UP001652626"/>
    </source>
</evidence>
<reference evidence="3" key="1">
    <citation type="submission" date="2025-05" db="UniProtKB">
        <authorList>
            <consortium name="RefSeq"/>
        </authorList>
    </citation>
    <scope>NUCLEOTIDE SEQUENCE [LARGE SCALE GENOMIC DNA]</scope>
</reference>
<feature type="signal peptide" evidence="2">
    <location>
        <begin position="1"/>
        <end position="19"/>
    </location>
</feature>
<dbReference type="GeneID" id="113397510"/>
<organism evidence="3 4">
    <name type="scientific">Vanessa tameamea</name>
    <name type="common">Kamehameha butterfly</name>
    <dbReference type="NCBI Taxonomy" id="334116"/>
    <lineage>
        <taxon>Eukaryota</taxon>
        <taxon>Metazoa</taxon>
        <taxon>Ecdysozoa</taxon>
        <taxon>Arthropoda</taxon>
        <taxon>Hexapoda</taxon>
        <taxon>Insecta</taxon>
        <taxon>Pterygota</taxon>
        <taxon>Neoptera</taxon>
        <taxon>Endopterygota</taxon>
        <taxon>Lepidoptera</taxon>
        <taxon>Glossata</taxon>
        <taxon>Ditrysia</taxon>
        <taxon>Papilionoidea</taxon>
        <taxon>Nymphalidae</taxon>
        <taxon>Nymphalinae</taxon>
        <taxon>Vanessa</taxon>
    </lineage>
</organism>
<evidence type="ECO:0000256" key="2">
    <source>
        <dbReference type="SAM" id="SignalP"/>
    </source>
</evidence>
<feature type="region of interest" description="Disordered" evidence="1">
    <location>
        <begin position="96"/>
        <end position="120"/>
    </location>
</feature>
<feature type="chain" id="PRO_5047237977" evidence="2">
    <location>
        <begin position="20"/>
        <end position="137"/>
    </location>
</feature>
<accession>A0ABM4ARL2</accession>